<dbReference type="RefSeq" id="WP_243491934.1">
    <property type="nucleotide sequence ID" value="NZ_CP063361.1"/>
</dbReference>
<gene>
    <name evidence="1" type="ORF">INH39_02860</name>
</gene>
<evidence type="ECO:0000313" key="1">
    <source>
        <dbReference type="EMBL" id="UOD30704.1"/>
    </source>
</evidence>
<evidence type="ECO:0000313" key="2">
    <source>
        <dbReference type="Proteomes" id="UP000831532"/>
    </source>
</evidence>
<sequence length="64" mass="6918">MTKTVQGSLDGQTVRKLEEGFQYDTVNSPRGVRLALYHIKQGVAVAAPAHADTTPAGKKPVRKK</sequence>
<reference evidence="1 2" key="1">
    <citation type="submission" date="2020-10" db="EMBL/GenBank/DDBJ databases">
        <title>Genome analysis of Massilia species.</title>
        <authorList>
            <person name="Jung D.-H."/>
        </authorList>
    </citation>
    <scope>NUCLEOTIDE SEQUENCE [LARGE SCALE GENOMIC DNA]</scope>
    <source>
        <strain evidence="2">sipir</strain>
    </source>
</reference>
<accession>A0ABY4AAL3</accession>
<keyword evidence="2" id="KW-1185">Reference proteome</keyword>
<dbReference type="Proteomes" id="UP000831532">
    <property type="component" value="Chromosome"/>
</dbReference>
<proteinExistence type="predicted"/>
<name>A0ABY4AAL3_9BURK</name>
<dbReference type="EMBL" id="CP063361">
    <property type="protein sequence ID" value="UOD30704.1"/>
    <property type="molecule type" value="Genomic_DNA"/>
</dbReference>
<organism evidence="1 2">
    <name type="scientific">Massilia violaceinigra</name>
    <dbReference type="NCBI Taxonomy" id="2045208"/>
    <lineage>
        <taxon>Bacteria</taxon>
        <taxon>Pseudomonadati</taxon>
        <taxon>Pseudomonadota</taxon>
        <taxon>Betaproteobacteria</taxon>
        <taxon>Burkholderiales</taxon>
        <taxon>Oxalobacteraceae</taxon>
        <taxon>Telluria group</taxon>
        <taxon>Massilia</taxon>
    </lineage>
</organism>
<protein>
    <submittedName>
        <fullName evidence="1">Uncharacterized protein</fullName>
    </submittedName>
</protein>